<feature type="transmembrane region" description="Helical" evidence="1">
    <location>
        <begin position="105"/>
        <end position="126"/>
    </location>
</feature>
<name>A0A6N3DC81_STASI</name>
<gene>
    <name evidence="2" type="ORF">SSLFYP27_01805</name>
</gene>
<keyword evidence="1" id="KW-1133">Transmembrane helix</keyword>
<dbReference type="EMBL" id="CACRUO010000037">
    <property type="protein sequence ID" value="VYU26035.1"/>
    <property type="molecule type" value="Genomic_DNA"/>
</dbReference>
<feature type="transmembrane region" description="Helical" evidence="1">
    <location>
        <begin position="29"/>
        <end position="53"/>
    </location>
</feature>
<feature type="transmembrane region" description="Helical" evidence="1">
    <location>
        <begin position="73"/>
        <end position="93"/>
    </location>
</feature>
<organism evidence="2">
    <name type="scientific">Staphylococcus simulans</name>
    <dbReference type="NCBI Taxonomy" id="1286"/>
    <lineage>
        <taxon>Bacteria</taxon>
        <taxon>Bacillati</taxon>
        <taxon>Bacillota</taxon>
        <taxon>Bacilli</taxon>
        <taxon>Bacillales</taxon>
        <taxon>Staphylococcaceae</taxon>
        <taxon>Staphylococcus</taxon>
    </lineage>
</organism>
<evidence type="ECO:0000313" key="2">
    <source>
        <dbReference type="EMBL" id="VYU26035.1"/>
    </source>
</evidence>
<evidence type="ECO:0000256" key="1">
    <source>
        <dbReference type="SAM" id="Phobius"/>
    </source>
</evidence>
<keyword evidence="1" id="KW-0472">Membrane</keyword>
<proteinExistence type="predicted"/>
<sequence length="241" mass="27806">MTQIILYLTIGLLFTLLDLILIRRNRRILVCLSTFVFYTLFINGFIIGLLLLFLGKPNALKTNMYHTFFAIEYGVLVSGIGIALLVVHAILMHRLTFTAVPGRRAWLTTLNACTLLLLMFLGSFLIKFTDWWFDLFGETKPQDFISKIQSLIQLSDRMILPGLIQMVLISSIFYTLIVLFMIYFNRFNFIWNAKTKAITIMKRSWIQTALFAVTLAVFISGLIYSVYHLHLIDVCLTLLKK</sequence>
<feature type="transmembrane region" description="Helical" evidence="1">
    <location>
        <begin position="163"/>
        <end position="184"/>
    </location>
</feature>
<feature type="transmembrane region" description="Helical" evidence="1">
    <location>
        <begin position="6"/>
        <end position="22"/>
    </location>
</feature>
<keyword evidence="1" id="KW-0812">Transmembrane</keyword>
<reference evidence="2" key="1">
    <citation type="submission" date="2019-11" db="EMBL/GenBank/DDBJ databases">
        <authorList>
            <person name="Feng L."/>
        </authorList>
    </citation>
    <scope>NUCLEOTIDE SEQUENCE</scope>
    <source>
        <strain evidence="2">SsimulansLFYP27</strain>
    </source>
</reference>
<feature type="transmembrane region" description="Helical" evidence="1">
    <location>
        <begin position="205"/>
        <end position="227"/>
    </location>
</feature>
<dbReference type="RefSeq" id="WP_156666831.1">
    <property type="nucleotide sequence ID" value="NZ_CACRUO010000037.1"/>
</dbReference>
<dbReference type="AlphaFoldDB" id="A0A6N3DC81"/>
<protein>
    <submittedName>
        <fullName evidence="2">Uncharacterized protein</fullName>
    </submittedName>
</protein>
<accession>A0A6N3DC81</accession>